<dbReference type="EMBL" id="FMSP01000009">
    <property type="protein sequence ID" value="SCV72304.1"/>
    <property type="molecule type" value="Genomic_DNA"/>
</dbReference>
<dbReference type="Gene3D" id="1.25.10.10">
    <property type="entry name" value="Leucine-rich Repeat Variant"/>
    <property type="match status" value="2"/>
</dbReference>
<reference evidence="8" key="1">
    <citation type="submission" date="2016-09" db="EMBL/GenBank/DDBJ databases">
        <authorList>
            <person name="Jeantristanb JTB J.-T."/>
            <person name="Ricardo R."/>
        </authorList>
    </citation>
    <scope>NUCLEOTIDE SEQUENCE [LARGE SCALE GENOMIC DNA]</scope>
</reference>
<dbReference type="GO" id="GO:0005634">
    <property type="term" value="C:nucleus"/>
    <property type="evidence" value="ECO:0007669"/>
    <property type="project" value="UniProtKB-SubCell"/>
</dbReference>
<organism evidence="7 8">
    <name type="scientific">Microbotryum intermedium</name>
    <dbReference type="NCBI Taxonomy" id="269621"/>
    <lineage>
        <taxon>Eukaryota</taxon>
        <taxon>Fungi</taxon>
        <taxon>Dikarya</taxon>
        <taxon>Basidiomycota</taxon>
        <taxon>Pucciniomycotina</taxon>
        <taxon>Microbotryomycetes</taxon>
        <taxon>Microbotryales</taxon>
        <taxon>Microbotryaceae</taxon>
        <taxon>Microbotryum</taxon>
    </lineage>
</organism>
<keyword evidence="4" id="KW-0677">Repeat</keyword>
<dbReference type="GO" id="GO:0043161">
    <property type="term" value="P:proteasome-mediated ubiquitin-dependent protein catabolic process"/>
    <property type="evidence" value="ECO:0007669"/>
    <property type="project" value="TreeGrafter"/>
</dbReference>
<evidence type="ECO:0000256" key="5">
    <source>
        <dbReference type="ARBA" id="ARBA00023242"/>
    </source>
</evidence>
<dbReference type="PANTHER" id="PTHR15651">
    <property type="entry name" value="ARMADILLO REPEAT-CONTAINING PROTEIN 8"/>
    <property type="match status" value="1"/>
</dbReference>
<dbReference type="SMART" id="SM00185">
    <property type="entry name" value="ARM"/>
    <property type="match status" value="6"/>
</dbReference>
<evidence type="ECO:0000256" key="2">
    <source>
        <dbReference type="ARBA" id="ARBA00004496"/>
    </source>
</evidence>
<feature type="region of interest" description="Disordered" evidence="6">
    <location>
        <begin position="777"/>
        <end position="808"/>
    </location>
</feature>
<dbReference type="GO" id="GO:0005737">
    <property type="term" value="C:cytoplasm"/>
    <property type="evidence" value="ECO:0007669"/>
    <property type="project" value="UniProtKB-SubCell"/>
</dbReference>
<dbReference type="InterPro" id="IPR016024">
    <property type="entry name" value="ARM-type_fold"/>
</dbReference>
<dbReference type="Proteomes" id="UP000198372">
    <property type="component" value="Unassembled WGS sequence"/>
</dbReference>
<sequence>MAIAFSSPIPFPTTLPLPTQLSILTQLKHALIGHHARKVVVLGHTGALEQLVRIIDGRLRSETWGEELELVNEAATLLGTLSLPTQQAQHALLTHRVHTTLLSALVHVTSERPSSASSSSLSPVAASSSHDKLVEGVLRSIKVVYSDLVQLVGPSEWGDALISLIPVNKRNQCSPDESDDDDDDDIEEDPDDQSMHVDGATPTQHSRASKTSLKRLARMAITDLYSPTSSALIGLASLLDFDPSLDPHSLRLRHKRAELVCSLFSSTVRTQQQREAIFHSGTTPSKLWNSLVGIVSTTTGRVQESAIAAISALFKNEGYTMKACIGPHGGSPLFSTLNVLSQSSNSSRRLTATIARIVLWQTRRVALTFSDPAFDMAAADELSLESVAAHLVAMVDEDEKLRGRACFTLAYLTAHHLTLEAYGASNSRVLEVLKKVFEPTPSPTTRTPLLNAAYYEAPPNSTPIEAALTLIALLTAESEELRQNVKDKGLIPFIVQYLLHPSTNIRAAACHALRSLSRSVNLLRTILVEPDTAKPLVALLRKGEDDIVRITAVATVTNLLLEFSPLRATLVEEGVIEEIVRMTREGLGQKKGGGVSKKKRYELRVVDALWALKNASYQASYKFKIRLLGLLQWPHFRSFLSSPNPDILVQAFAILRNLTCTNGSNSTPPLFNPATLVEGGKLIMPREVVELIANTLSKNRQSVEQPGTKDGGVALQALYSLVNLAAGDVQVREMVMVQGGLMESLFIGLDLQKSRHSEIRCAAVWVFINLCQPIPTNSTSTSARVPKSSSNTTLHPGSGVPDLSSPPTTAEMVRHLRSLGVHHKLREMNADESLDVRERVKDALQGFTWD</sequence>
<dbReference type="STRING" id="269621.A0A238FK89"/>
<keyword evidence="5" id="KW-0539">Nucleus</keyword>
<evidence type="ECO:0000256" key="6">
    <source>
        <dbReference type="SAM" id="MobiDB-lite"/>
    </source>
</evidence>
<dbReference type="GO" id="GO:0034657">
    <property type="term" value="C:GID complex"/>
    <property type="evidence" value="ECO:0007669"/>
    <property type="project" value="TreeGrafter"/>
</dbReference>
<dbReference type="SUPFAM" id="SSF48371">
    <property type="entry name" value="ARM repeat"/>
    <property type="match status" value="2"/>
</dbReference>
<name>A0A238FK89_9BASI</name>
<feature type="compositionally biased region" description="Polar residues" evidence="6">
    <location>
        <begin position="777"/>
        <end position="795"/>
    </location>
</feature>
<evidence type="ECO:0000256" key="3">
    <source>
        <dbReference type="ARBA" id="ARBA00022490"/>
    </source>
</evidence>
<evidence type="ECO:0000256" key="1">
    <source>
        <dbReference type="ARBA" id="ARBA00004123"/>
    </source>
</evidence>
<dbReference type="InterPro" id="IPR000225">
    <property type="entry name" value="Armadillo"/>
</dbReference>
<evidence type="ECO:0000256" key="4">
    <source>
        <dbReference type="ARBA" id="ARBA00022737"/>
    </source>
</evidence>
<comment type="subcellular location">
    <subcellularLocation>
        <location evidence="2">Cytoplasm</location>
    </subcellularLocation>
    <subcellularLocation>
        <location evidence="1">Nucleus</location>
    </subcellularLocation>
</comment>
<dbReference type="Pfam" id="PF13646">
    <property type="entry name" value="HEAT_2"/>
    <property type="match status" value="1"/>
</dbReference>
<proteinExistence type="predicted"/>
<feature type="region of interest" description="Disordered" evidence="6">
    <location>
        <begin position="170"/>
        <end position="211"/>
    </location>
</feature>
<protein>
    <submittedName>
        <fullName evidence="7">BQ2448_3841 protein</fullName>
    </submittedName>
</protein>
<feature type="compositionally biased region" description="Polar residues" evidence="6">
    <location>
        <begin position="201"/>
        <end position="211"/>
    </location>
</feature>
<dbReference type="InterPro" id="IPR011989">
    <property type="entry name" value="ARM-like"/>
</dbReference>
<dbReference type="PANTHER" id="PTHR15651:SF7">
    <property type="entry name" value="ARMADILLO REPEAT-CONTAINING PROTEIN 8"/>
    <property type="match status" value="1"/>
</dbReference>
<dbReference type="OrthoDB" id="5559898at2759"/>
<keyword evidence="8" id="KW-1185">Reference proteome</keyword>
<evidence type="ECO:0000313" key="8">
    <source>
        <dbReference type="Proteomes" id="UP000198372"/>
    </source>
</evidence>
<accession>A0A238FK89</accession>
<dbReference type="InterPro" id="IPR038739">
    <property type="entry name" value="ARMC8/Vid28"/>
</dbReference>
<keyword evidence="3" id="KW-0963">Cytoplasm</keyword>
<evidence type="ECO:0000313" key="7">
    <source>
        <dbReference type="EMBL" id="SCV72304.1"/>
    </source>
</evidence>
<gene>
    <name evidence="7" type="ORF">BQ2448_3841</name>
</gene>
<feature type="compositionally biased region" description="Acidic residues" evidence="6">
    <location>
        <begin position="176"/>
        <end position="192"/>
    </location>
</feature>
<dbReference type="AlphaFoldDB" id="A0A238FK89"/>